<sequence length="284" mass="30390">MPGRVTGVVAAGVALLLTPALLAQTPGQQALLEEAGQLFTMGDRAGQGGDHTARIANYRAALRLVDRAIAMEGPSAEMIVNGRREMLLSLGEAQAEARQHDDALATYSGLAREIEGEGGAIPSGRVERLHYARALRGLVDAGVNSGNPLASREALPRLIATGRAMHAAEPGNSYLTRRLAQDMQAEVIFRWVLEDGPGGAAMARETLALFRSLALSNPNSVEALGSRFLWAYGAAELTGDDIELWREAVEAGEDLAGRRQLKPEHVPFLRAARSRLDVLERSGR</sequence>
<reference evidence="2 3" key="1">
    <citation type="submission" date="2023-08" db="EMBL/GenBank/DDBJ databases">
        <title>genomic of DY56.</title>
        <authorList>
            <person name="Wang Y."/>
        </authorList>
    </citation>
    <scope>NUCLEOTIDE SEQUENCE [LARGE SCALE GENOMIC DNA]</scope>
    <source>
        <strain evidence="2 3">DY56-A-20</strain>
    </source>
</reference>
<dbReference type="EMBL" id="JAVAIL010000002">
    <property type="protein sequence ID" value="MDP4539393.1"/>
    <property type="molecule type" value="Genomic_DNA"/>
</dbReference>
<name>A0ABT9H817_9SPHN</name>
<evidence type="ECO:0008006" key="4">
    <source>
        <dbReference type="Google" id="ProtNLM"/>
    </source>
</evidence>
<feature type="signal peptide" evidence="1">
    <location>
        <begin position="1"/>
        <end position="23"/>
    </location>
</feature>
<comment type="caution">
    <text evidence="2">The sequence shown here is derived from an EMBL/GenBank/DDBJ whole genome shotgun (WGS) entry which is preliminary data.</text>
</comment>
<evidence type="ECO:0000313" key="2">
    <source>
        <dbReference type="EMBL" id="MDP4539393.1"/>
    </source>
</evidence>
<evidence type="ECO:0000256" key="1">
    <source>
        <dbReference type="SAM" id="SignalP"/>
    </source>
</evidence>
<accession>A0ABT9H817</accession>
<keyword evidence="1" id="KW-0732">Signal</keyword>
<dbReference type="RefSeq" id="WP_305929523.1">
    <property type="nucleotide sequence ID" value="NZ_JAVAIL010000002.1"/>
</dbReference>
<evidence type="ECO:0000313" key="3">
    <source>
        <dbReference type="Proteomes" id="UP001235664"/>
    </source>
</evidence>
<organism evidence="2 3">
    <name type="scientific">Qipengyuania benthica</name>
    <dbReference type="NCBI Taxonomy" id="3067651"/>
    <lineage>
        <taxon>Bacteria</taxon>
        <taxon>Pseudomonadati</taxon>
        <taxon>Pseudomonadota</taxon>
        <taxon>Alphaproteobacteria</taxon>
        <taxon>Sphingomonadales</taxon>
        <taxon>Erythrobacteraceae</taxon>
        <taxon>Qipengyuania</taxon>
    </lineage>
</organism>
<feature type="chain" id="PRO_5045723683" description="Tetratricopeptide repeat protein" evidence="1">
    <location>
        <begin position="24"/>
        <end position="284"/>
    </location>
</feature>
<proteinExistence type="predicted"/>
<dbReference type="Proteomes" id="UP001235664">
    <property type="component" value="Unassembled WGS sequence"/>
</dbReference>
<keyword evidence="3" id="KW-1185">Reference proteome</keyword>
<gene>
    <name evidence="2" type="ORF">Q9K01_07140</name>
</gene>
<protein>
    <recommendedName>
        <fullName evidence="4">Tetratricopeptide repeat protein</fullName>
    </recommendedName>
</protein>